<keyword evidence="1" id="KW-0812">Transmembrane</keyword>
<sequence length="445" mass="49494">MEPLAWFATTPAGERLGKWAAQMVRQELTPLPLWFAPLEPLRWIVALVGDAPHAKITGTIFATVALAIGLLVLWRCQRSWGLRLALAVLAANNALLTLAGAQVAVMWLTTIVPFGTRWVAPEGAPFVLANFHAHSHFSAGGVLSPAQLVLWHRHKGYRIVAVTDSNTVRGSLQASAFVHRWRGGVVVVPGEEFRGRTHLLLLGVRQDFAPHRFSVPEVIRAAKGAGGLVIAAHAWTGRYAYDDLRAWGVDGFEIVNSGAIADKRLQRLCRKHQLIALGSLDFRSGNMPRVATVLPAWATTPPKVLQALRRRHCAVLYDPHAVRTGYRWLASRFEVIADLWATGQTTSLCGFGLWGLVGWWLWRRRPRRSTHIKVTPAQWWATTVLQGVLCFAVAALGIWAMASNFKSGWFPPLSWVAGAWAIVCPVNWWLWTKTMRWELHTAAMR</sequence>
<dbReference type="GO" id="GO:0035312">
    <property type="term" value="F:5'-3' DNA exonuclease activity"/>
    <property type="evidence" value="ECO:0007669"/>
    <property type="project" value="TreeGrafter"/>
</dbReference>
<feature type="domain" description="Polymerase/histidinol phosphatase N-terminal" evidence="2">
    <location>
        <begin position="129"/>
        <end position="197"/>
    </location>
</feature>
<evidence type="ECO:0000259" key="2">
    <source>
        <dbReference type="SMART" id="SM00481"/>
    </source>
</evidence>
<gene>
    <name evidence="3" type="ORF">HRbin17_02563</name>
</gene>
<dbReference type="InterPro" id="IPR016195">
    <property type="entry name" value="Pol/histidinol_Pase-like"/>
</dbReference>
<evidence type="ECO:0000313" key="3">
    <source>
        <dbReference type="EMBL" id="GBD00029.1"/>
    </source>
</evidence>
<comment type="caution">
    <text evidence="3">The sequence shown here is derived from an EMBL/GenBank/DDBJ whole genome shotgun (WGS) entry which is preliminary data.</text>
</comment>
<accession>A0A2H5XFS0</accession>
<keyword evidence="1" id="KW-1133">Transmembrane helix</keyword>
<evidence type="ECO:0000313" key="4">
    <source>
        <dbReference type="Proteomes" id="UP000236173"/>
    </source>
</evidence>
<name>A0A2H5XFS0_9BACT</name>
<dbReference type="Proteomes" id="UP000236173">
    <property type="component" value="Unassembled WGS sequence"/>
</dbReference>
<feature type="transmembrane region" description="Helical" evidence="1">
    <location>
        <begin position="339"/>
        <end position="362"/>
    </location>
</feature>
<protein>
    <recommendedName>
        <fullName evidence="2">Polymerase/histidinol phosphatase N-terminal domain-containing protein</fullName>
    </recommendedName>
</protein>
<dbReference type="InterPro" id="IPR052018">
    <property type="entry name" value="PHP_domain"/>
</dbReference>
<evidence type="ECO:0000256" key="1">
    <source>
        <dbReference type="SAM" id="Phobius"/>
    </source>
</evidence>
<feature type="transmembrane region" description="Helical" evidence="1">
    <location>
        <begin position="56"/>
        <end position="74"/>
    </location>
</feature>
<dbReference type="Gene3D" id="3.20.20.140">
    <property type="entry name" value="Metal-dependent hydrolases"/>
    <property type="match status" value="1"/>
</dbReference>
<feature type="transmembrane region" description="Helical" evidence="1">
    <location>
        <begin position="413"/>
        <end position="431"/>
    </location>
</feature>
<dbReference type="GO" id="GO:0004534">
    <property type="term" value="F:5'-3' RNA exonuclease activity"/>
    <property type="evidence" value="ECO:0007669"/>
    <property type="project" value="TreeGrafter"/>
</dbReference>
<reference evidence="4" key="1">
    <citation type="submission" date="2017-09" db="EMBL/GenBank/DDBJ databases">
        <title>Metaegenomics of thermophilic ammonia-oxidizing enrichment culture.</title>
        <authorList>
            <person name="Kato S."/>
            <person name="Suzuki K."/>
        </authorList>
    </citation>
    <scope>NUCLEOTIDE SEQUENCE [LARGE SCALE GENOMIC DNA]</scope>
</reference>
<dbReference type="PANTHER" id="PTHR42924">
    <property type="entry name" value="EXONUCLEASE"/>
    <property type="match status" value="1"/>
</dbReference>
<dbReference type="SMART" id="SM00481">
    <property type="entry name" value="POLIIIAc"/>
    <property type="match status" value="1"/>
</dbReference>
<feature type="transmembrane region" description="Helical" evidence="1">
    <location>
        <begin position="383"/>
        <end position="401"/>
    </location>
</feature>
<dbReference type="SUPFAM" id="SSF89550">
    <property type="entry name" value="PHP domain-like"/>
    <property type="match status" value="1"/>
</dbReference>
<dbReference type="AlphaFoldDB" id="A0A2H5XFS0"/>
<dbReference type="EMBL" id="BEHT01000048">
    <property type="protein sequence ID" value="GBD00029.1"/>
    <property type="molecule type" value="Genomic_DNA"/>
</dbReference>
<feature type="transmembrane region" description="Helical" evidence="1">
    <location>
        <begin position="86"/>
        <end position="108"/>
    </location>
</feature>
<keyword evidence="1" id="KW-0472">Membrane</keyword>
<organism evidence="3 4">
    <name type="scientific">Candidatus Fervidibacter japonicus</name>
    <dbReference type="NCBI Taxonomy" id="2035412"/>
    <lineage>
        <taxon>Bacteria</taxon>
        <taxon>Candidatus Fervidibacterota</taxon>
        <taxon>Candidatus Fervidibacter</taxon>
    </lineage>
</organism>
<dbReference type="PANTHER" id="PTHR42924:SF3">
    <property type="entry name" value="POLYMERASE_HISTIDINOL PHOSPHATASE N-TERMINAL DOMAIN-CONTAINING PROTEIN"/>
    <property type="match status" value="1"/>
</dbReference>
<proteinExistence type="predicted"/>
<dbReference type="InterPro" id="IPR003141">
    <property type="entry name" value="Pol/His_phosphatase_N"/>
</dbReference>